<proteinExistence type="predicted"/>
<organism evidence="1 2">
    <name type="scientific">Paspalum notatum var. saurae</name>
    <dbReference type="NCBI Taxonomy" id="547442"/>
    <lineage>
        <taxon>Eukaryota</taxon>
        <taxon>Viridiplantae</taxon>
        <taxon>Streptophyta</taxon>
        <taxon>Embryophyta</taxon>
        <taxon>Tracheophyta</taxon>
        <taxon>Spermatophyta</taxon>
        <taxon>Magnoliopsida</taxon>
        <taxon>Liliopsida</taxon>
        <taxon>Poales</taxon>
        <taxon>Poaceae</taxon>
        <taxon>PACMAD clade</taxon>
        <taxon>Panicoideae</taxon>
        <taxon>Andropogonodae</taxon>
        <taxon>Paspaleae</taxon>
        <taxon>Paspalinae</taxon>
        <taxon>Paspalum</taxon>
    </lineage>
</organism>
<evidence type="ECO:0000313" key="2">
    <source>
        <dbReference type="Proteomes" id="UP001341281"/>
    </source>
</evidence>
<sequence length="65" mass="7040">MADEGGLVEDVAGCGHLHGERLQMAQPQPVVLDGIGRDVVLPAKVEQQERCPQRHQLMLSRPAGD</sequence>
<protein>
    <submittedName>
        <fullName evidence="1">Uncharacterized protein</fullName>
    </submittedName>
</protein>
<gene>
    <name evidence="1" type="ORF">U9M48_030670</name>
</gene>
<reference evidence="1 2" key="1">
    <citation type="submission" date="2024-02" db="EMBL/GenBank/DDBJ databases">
        <title>High-quality chromosome-scale genome assembly of Pensacola bahiagrass (Paspalum notatum Flugge var. saurae).</title>
        <authorList>
            <person name="Vega J.M."/>
            <person name="Podio M."/>
            <person name="Orjuela J."/>
            <person name="Siena L.A."/>
            <person name="Pessino S.C."/>
            <person name="Combes M.C."/>
            <person name="Mariac C."/>
            <person name="Albertini E."/>
            <person name="Pupilli F."/>
            <person name="Ortiz J.P.A."/>
            <person name="Leblanc O."/>
        </authorList>
    </citation>
    <scope>NUCLEOTIDE SEQUENCE [LARGE SCALE GENOMIC DNA]</scope>
    <source>
        <strain evidence="1">R1</strain>
        <tissue evidence="1">Leaf</tissue>
    </source>
</reference>
<dbReference type="Proteomes" id="UP001341281">
    <property type="component" value="Chromosome 07"/>
</dbReference>
<keyword evidence="2" id="KW-1185">Reference proteome</keyword>
<dbReference type="EMBL" id="CP144751">
    <property type="protein sequence ID" value="WVZ83533.1"/>
    <property type="molecule type" value="Genomic_DNA"/>
</dbReference>
<name>A0AAQ3X2G9_PASNO</name>
<evidence type="ECO:0000313" key="1">
    <source>
        <dbReference type="EMBL" id="WVZ83533.1"/>
    </source>
</evidence>
<accession>A0AAQ3X2G9</accession>
<dbReference type="AlphaFoldDB" id="A0AAQ3X2G9"/>